<comment type="similarity">
    <text evidence="4">Belongs to the RBT5 family.</text>
</comment>
<feature type="chain" id="PRO_5019791495" evidence="16">
    <location>
        <begin position="23"/>
        <end position="491"/>
    </location>
</feature>
<evidence type="ECO:0000313" key="20">
    <source>
        <dbReference type="Proteomes" id="UP000014480"/>
    </source>
</evidence>
<feature type="transmembrane region" description="Helical" evidence="15">
    <location>
        <begin position="135"/>
        <end position="156"/>
    </location>
</feature>
<keyword evidence="6" id="KW-0325">Glycoprotein</keyword>
<dbReference type="GO" id="GO:0098552">
    <property type="term" value="C:side of membrane"/>
    <property type="evidence" value="ECO:0007669"/>
    <property type="project" value="UniProtKB-KW"/>
</dbReference>
<evidence type="ECO:0000256" key="1">
    <source>
        <dbReference type="ARBA" id="ARBA00004141"/>
    </source>
</evidence>
<evidence type="ECO:0000259" key="18">
    <source>
        <dbReference type="Pfam" id="PF20684"/>
    </source>
</evidence>
<dbReference type="Pfam" id="PF05730">
    <property type="entry name" value="CFEM"/>
    <property type="match status" value="1"/>
</dbReference>
<feature type="domain" description="Rhodopsin" evidence="18">
    <location>
        <begin position="119"/>
        <end position="359"/>
    </location>
</feature>
<keyword evidence="8 16" id="KW-0732">Signal</keyword>
<evidence type="ECO:0000256" key="6">
    <source>
        <dbReference type="ARBA" id="ARBA00022622"/>
    </source>
</evidence>
<dbReference type="AlphaFoldDB" id="A0A484FI41"/>
<keyword evidence="11" id="KW-1015">Disulfide bond</keyword>
<reference evidence="20" key="1">
    <citation type="journal article" date="2013" name="New Phytol.">
        <title>Comparative genomic and transcriptomic analyses reveal the hemibiotrophic stage shift of Colletotrichum fungi.</title>
        <authorList>
            <person name="Gan P."/>
            <person name="Ikeda K."/>
            <person name="Irieda H."/>
            <person name="Narusaka M."/>
            <person name="O'Connell R.J."/>
            <person name="Narusaka Y."/>
            <person name="Takano Y."/>
            <person name="Kubo Y."/>
            <person name="Shirasu K."/>
        </authorList>
    </citation>
    <scope>NUCLEOTIDE SEQUENCE [LARGE SCALE GENOMIC DNA]</scope>
    <source>
        <strain evidence="20">104-T / ATCC 96160 / CBS 514.97 / LARS 414 / MAFF 240422</strain>
    </source>
</reference>
<keyword evidence="7 15" id="KW-0812">Transmembrane</keyword>
<feature type="transmembrane region" description="Helical" evidence="15">
    <location>
        <begin position="178"/>
        <end position="204"/>
    </location>
</feature>
<evidence type="ECO:0000256" key="12">
    <source>
        <dbReference type="ARBA" id="ARBA00023288"/>
    </source>
</evidence>
<dbReference type="InterPro" id="IPR008427">
    <property type="entry name" value="Extracellular_membr_CFEM_dom"/>
</dbReference>
<evidence type="ECO:0000256" key="9">
    <source>
        <dbReference type="ARBA" id="ARBA00022989"/>
    </source>
</evidence>
<organism evidence="19 20">
    <name type="scientific">Colletotrichum orbiculare (strain 104-T / ATCC 96160 / CBS 514.97 / LARS 414 / MAFF 240422)</name>
    <name type="common">Cucumber anthracnose fungus</name>
    <name type="synonym">Colletotrichum lagenarium</name>
    <dbReference type="NCBI Taxonomy" id="1213857"/>
    <lineage>
        <taxon>Eukaryota</taxon>
        <taxon>Fungi</taxon>
        <taxon>Dikarya</taxon>
        <taxon>Ascomycota</taxon>
        <taxon>Pezizomycotina</taxon>
        <taxon>Sordariomycetes</taxon>
        <taxon>Hypocreomycetidae</taxon>
        <taxon>Glomerellales</taxon>
        <taxon>Glomerellaceae</taxon>
        <taxon>Colletotrichum</taxon>
        <taxon>Colletotrichum orbiculare species complex</taxon>
    </lineage>
</organism>
<dbReference type="GO" id="GO:0005576">
    <property type="term" value="C:extracellular region"/>
    <property type="evidence" value="ECO:0007669"/>
    <property type="project" value="UniProtKB-SubCell"/>
</dbReference>
<dbReference type="PANTHER" id="PTHR33048:SF47">
    <property type="entry name" value="INTEGRAL MEMBRANE PROTEIN-RELATED"/>
    <property type="match status" value="1"/>
</dbReference>
<keyword evidence="10 15" id="KW-0472">Membrane</keyword>
<keyword evidence="6" id="KW-0336">GPI-anchor</keyword>
<feature type="transmembrane region" description="Helical" evidence="15">
    <location>
        <begin position="103"/>
        <end position="123"/>
    </location>
</feature>
<keyword evidence="9 15" id="KW-1133">Transmembrane helix</keyword>
<keyword evidence="12" id="KW-0449">Lipoprotein</keyword>
<dbReference type="Pfam" id="PF20684">
    <property type="entry name" value="Fung_rhodopsin"/>
    <property type="match status" value="1"/>
</dbReference>
<keyword evidence="5" id="KW-0964">Secreted</keyword>
<evidence type="ECO:0000256" key="4">
    <source>
        <dbReference type="ARBA" id="ARBA00010031"/>
    </source>
</evidence>
<proteinExistence type="inferred from homology"/>
<evidence type="ECO:0000256" key="8">
    <source>
        <dbReference type="ARBA" id="ARBA00022729"/>
    </source>
</evidence>
<gene>
    <name evidence="19" type="ORF">Cob_v008761</name>
</gene>
<evidence type="ECO:0000256" key="14">
    <source>
        <dbReference type="SAM" id="MobiDB-lite"/>
    </source>
</evidence>
<evidence type="ECO:0000259" key="17">
    <source>
        <dbReference type="Pfam" id="PF05730"/>
    </source>
</evidence>
<dbReference type="Proteomes" id="UP000014480">
    <property type="component" value="Unassembled WGS sequence"/>
</dbReference>
<evidence type="ECO:0000256" key="2">
    <source>
        <dbReference type="ARBA" id="ARBA00004589"/>
    </source>
</evidence>
<feature type="region of interest" description="Disordered" evidence="14">
    <location>
        <begin position="408"/>
        <end position="491"/>
    </location>
</feature>
<feature type="signal peptide" evidence="16">
    <location>
        <begin position="1"/>
        <end position="22"/>
    </location>
</feature>
<comment type="caution">
    <text evidence="19">The sequence shown here is derived from an EMBL/GenBank/DDBJ whole genome shotgun (WGS) entry which is preliminary data.</text>
</comment>
<feature type="transmembrane region" description="Helical" evidence="15">
    <location>
        <begin position="297"/>
        <end position="316"/>
    </location>
</feature>
<dbReference type="InterPro" id="IPR052337">
    <property type="entry name" value="SAT4-like"/>
</dbReference>
<feature type="domain" description="CFEM" evidence="17">
    <location>
        <begin position="32"/>
        <end position="92"/>
    </location>
</feature>
<evidence type="ECO:0000256" key="5">
    <source>
        <dbReference type="ARBA" id="ARBA00022525"/>
    </source>
</evidence>
<dbReference type="OrthoDB" id="2496787at2759"/>
<reference evidence="20" key="2">
    <citation type="journal article" date="2019" name="Mol. Plant Microbe Interact.">
        <title>Genome sequence resources for four phytopathogenic fungi from the Colletotrichum orbiculare species complex.</title>
        <authorList>
            <person name="Gan P."/>
            <person name="Tsushima A."/>
            <person name="Narusaka M."/>
            <person name="Narusaka Y."/>
            <person name="Takano Y."/>
            <person name="Kubo Y."/>
            <person name="Shirasu K."/>
        </authorList>
    </citation>
    <scope>GENOME REANNOTATION</scope>
    <source>
        <strain evidence="20">104-T / ATCC 96160 / CBS 514.97 / LARS 414 / MAFF 240422</strain>
    </source>
</reference>
<dbReference type="EMBL" id="AMCV02000025">
    <property type="protein sequence ID" value="TDZ18139.1"/>
    <property type="molecule type" value="Genomic_DNA"/>
</dbReference>
<dbReference type="InterPro" id="IPR049326">
    <property type="entry name" value="Rhodopsin_dom_fungi"/>
</dbReference>
<comment type="similarity">
    <text evidence="13">Belongs to the SAT4 family.</text>
</comment>
<evidence type="ECO:0000256" key="3">
    <source>
        <dbReference type="ARBA" id="ARBA00004613"/>
    </source>
</evidence>
<feature type="compositionally biased region" description="Polar residues" evidence="14">
    <location>
        <begin position="464"/>
        <end position="474"/>
    </location>
</feature>
<feature type="transmembrane region" description="Helical" evidence="15">
    <location>
        <begin position="261"/>
        <end position="285"/>
    </location>
</feature>
<sequence length="491" mass="55347">MRLASRLAPLPVFVTLLEQCLGDADLSRRDSRIPDCAVACWQRAVPKLCSSWANVHCICSDVDFDLAVTQCMSKTCPRLSTFETLREWDTMCDKPRRDRKGDVWPYFPIHLLAMVCMAARIYSKAWVIRRFGADDWVILATYLLYIGWFSVGHHIFQKAFGIDIWWANQETLTWALKLFYMAAPIYLIILGLTKVSILCFYLRLFPHERFCRLCHVLLAIVITTTILWATLALVQCIPISYNWNGWKGDHGPAKCLNVNMLSWTMSVVSIFLDTIILVMPMPLIFKVRSTPRRKAAIIVMFSLGIVIVIASCLRLRFNIMYGDSVNITWDYVDLMIWTGVEVATSIAATSLPSIRLMLHRLFPGLFGKIFAFGGHVDQDRREYVEIGDARGRDLEQLGARGIMRRLKKLEPPPTIGGGKPRKRNERDRYESATSSDPKLGVKNAAPTEASRILASIMGSHASRHGSSISLTNLGGSTGTIGENDPHDNDVS</sequence>
<feature type="transmembrane region" description="Helical" evidence="15">
    <location>
        <begin position="336"/>
        <end position="358"/>
    </location>
</feature>
<evidence type="ECO:0000256" key="11">
    <source>
        <dbReference type="ARBA" id="ARBA00023157"/>
    </source>
</evidence>
<evidence type="ECO:0000256" key="15">
    <source>
        <dbReference type="SAM" id="Phobius"/>
    </source>
</evidence>
<evidence type="ECO:0000256" key="13">
    <source>
        <dbReference type="ARBA" id="ARBA00038359"/>
    </source>
</evidence>
<protein>
    <submittedName>
        <fullName evidence="19">Uncharacterized protein</fullName>
    </submittedName>
</protein>
<keyword evidence="20" id="KW-1185">Reference proteome</keyword>
<evidence type="ECO:0000256" key="10">
    <source>
        <dbReference type="ARBA" id="ARBA00023136"/>
    </source>
</evidence>
<feature type="transmembrane region" description="Helical" evidence="15">
    <location>
        <begin position="216"/>
        <end position="241"/>
    </location>
</feature>
<evidence type="ECO:0000313" key="19">
    <source>
        <dbReference type="EMBL" id="TDZ18139.1"/>
    </source>
</evidence>
<evidence type="ECO:0000256" key="16">
    <source>
        <dbReference type="SAM" id="SignalP"/>
    </source>
</evidence>
<dbReference type="PANTHER" id="PTHR33048">
    <property type="entry name" value="PTH11-LIKE INTEGRAL MEMBRANE PROTEIN (AFU_ORTHOLOGUE AFUA_5G11245)"/>
    <property type="match status" value="1"/>
</dbReference>
<accession>A0A484FI41</accession>
<comment type="subcellular location">
    <subcellularLocation>
        <location evidence="2">Membrane</location>
        <topology evidence="2">Lipid-anchor</topology>
        <topology evidence="2">GPI-anchor</topology>
    </subcellularLocation>
    <subcellularLocation>
        <location evidence="1">Membrane</location>
        <topology evidence="1">Multi-pass membrane protein</topology>
    </subcellularLocation>
    <subcellularLocation>
        <location evidence="3">Secreted</location>
    </subcellularLocation>
</comment>
<evidence type="ECO:0000256" key="7">
    <source>
        <dbReference type="ARBA" id="ARBA00022692"/>
    </source>
</evidence>
<name>A0A484FI41_COLOR</name>